<protein>
    <recommendedName>
        <fullName evidence="3">MT0933-like antitoxin protein</fullName>
    </recommendedName>
</protein>
<name>A0A7X5ZGH1_9MYCO</name>
<organism evidence="1 2">
    <name type="scientific">Mycolicibacterium fluoranthenivorans</name>
    <dbReference type="NCBI Taxonomy" id="258505"/>
    <lineage>
        <taxon>Bacteria</taxon>
        <taxon>Bacillati</taxon>
        <taxon>Actinomycetota</taxon>
        <taxon>Actinomycetes</taxon>
        <taxon>Mycobacteriales</taxon>
        <taxon>Mycobacteriaceae</taxon>
        <taxon>Mycolicibacterium</taxon>
    </lineage>
</organism>
<comment type="caution">
    <text evidence="1">The sequence shown here is derived from an EMBL/GenBank/DDBJ whole genome shotgun (WGS) entry which is preliminary data.</text>
</comment>
<accession>A0A7X5ZGH1</accession>
<keyword evidence="2" id="KW-1185">Reference proteome</keyword>
<evidence type="ECO:0000313" key="1">
    <source>
        <dbReference type="EMBL" id="NIH99117.1"/>
    </source>
</evidence>
<sequence length="61" mass="6499">MSFLDKAKNLIAENADKVDAAIDKVGDIVDEKTGDKYQGIVDKAQEAAKNAARNIDPTPPA</sequence>
<reference evidence="1 2" key="1">
    <citation type="submission" date="2020-03" db="EMBL/GenBank/DDBJ databases">
        <title>Sequencing the genomes of 1000 actinobacteria strains.</title>
        <authorList>
            <person name="Klenk H.-P."/>
        </authorList>
    </citation>
    <scope>NUCLEOTIDE SEQUENCE [LARGE SCALE GENOMIC DNA]</scope>
    <source>
        <strain evidence="1 2">DSM 44556</strain>
    </source>
</reference>
<dbReference type="Pfam" id="PF14013">
    <property type="entry name" value="MT0933_antitox"/>
    <property type="match status" value="1"/>
</dbReference>
<proteinExistence type="predicted"/>
<evidence type="ECO:0008006" key="3">
    <source>
        <dbReference type="Google" id="ProtNLM"/>
    </source>
</evidence>
<dbReference type="Proteomes" id="UP000547444">
    <property type="component" value="Unassembled WGS sequence"/>
</dbReference>
<dbReference type="RefSeq" id="WP_167164930.1">
    <property type="nucleotide sequence ID" value="NZ_JAANOW010000005.1"/>
</dbReference>
<dbReference type="AlphaFoldDB" id="A0A7X5ZGH1"/>
<dbReference type="InterPro" id="IPR028037">
    <property type="entry name" value="Antitoxin_Rv0909/MT0933"/>
</dbReference>
<gene>
    <name evidence="1" type="ORF">FHU31_006141</name>
</gene>
<dbReference type="EMBL" id="JAANOW010000005">
    <property type="protein sequence ID" value="NIH99117.1"/>
    <property type="molecule type" value="Genomic_DNA"/>
</dbReference>
<evidence type="ECO:0000313" key="2">
    <source>
        <dbReference type="Proteomes" id="UP000547444"/>
    </source>
</evidence>